<feature type="domain" description="Reverse transcriptase" evidence="2">
    <location>
        <begin position="638"/>
        <end position="752"/>
    </location>
</feature>
<dbReference type="Pfam" id="PF00078">
    <property type="entry name" value="RVT_1"/>
    <property type="match status" value="1"/>
</dbReference>
<reference evidence="3 4" key="1">
    <citation type="journal article" date="2019" name="Genome Biol. Evol.">
        <title>Insights into the evolution of the New World diploid cottons (Gossypium, subgenus Houzingenia) based on genome sequencing.</title>
        <authorList>
            <person name="Grover C.E."/>
            <person name="Arick M.A. 2nd"/>
            <person name="Thrash A."/>
            <person name="Conover J.L."/>
            <person name="Sanders W.S."/>
            <person name="Peterson D.G."/>
            <person name="Frelichowski J.E."/>
            <person name="Scheffler J.A."/>
            <person name="Scheffler B.E."/>
            <person name="Wendel J.F."/>
        </authorList>
    </citation>
    <scope>NUCLEOTIDE SEQUENCE [LARGE SCALE GENOMIC DNA]</scope>
    <source>
        <strain evidence="3">8</strain>
        <tissue evidence="3">Leaf</tissue>
    </source>
</reference>
<name>A0A7J8Q9S1_GOSRA</name>
<dbReference type="EMBL" id="JABEZZ010000010">
    <property type="protein sequence ID" value="MBA0598271.1"/>
    <property type="molecule type" value="Genomic_DNA"/>
</dbReference>
<dbReference type="SUPFAM" id="SSF56219">
    <property type="entry name" value="DNase I-like"/>
    <property type="match status" value="1"/>
</dbReference>
<comment type="caution">
    <text evidence="3">The sequence shown here is derived from an EMBL/GenBank/DDBJ whole genome shotgun (WGS) entry which is preliminary data.</text>
</comment>
<dbReference type="AlphaFoldDB" id="A0A7J8Q9S1"/>
<gene>
    <name evidence="3" type="ORF">Gorai_008042</name>
</gene>
<evidence type="ECO:0000259" key="2">
    <source>
        <dbReference type="Pfam" id="PF00078"/>
    </source>
</evidence>
<feature type="compositionally biased region" description="Basic and acidic residues" evidence="1">
    <location>
        <begin position="320"/>
        <end position="331"/>
    </location>
</feature>
<organism evidence="3 4">
    <name type="scientific">Gossypium raimondii</name>
    <name type="common">Peruvian cotton</name>
    <name type="synonym">Gossypium klotzschianum subsp. raimondii</name>
    <dbReference type="NCBI Taxonomy" id="29730"/>
    <lineage>
        <taxon>Eukaryota</taxon>
        <taxon>Viridiplantae</taxon>
        <taxon>Streptophyta</taxon>
        <taxon>Embryophyta</taxon>
        <taxon>Tracheophyta</taxon>
        <taxon>Spermatophyta</taxon>
        <taxon>Magnoliopsida</taxon>
        <taxon>eudicotyledons</taxon>
        <taxon>Gunneridae</taxon>
        <taxon>Pentapetalae</taxon>
        <taxon>rosids</taxon>
        <taxon>malvids</taxon>
        <taxon>Malvales</taxon>
        <taxon>Malvaceae</taxon>
        <taxon>Malvoideae</taxon>
        <taxon>Gossypium</taxon>
    </lineage>
</organism>
<dbReference type="PANTHER" id="PTHR19446">
    <property type="entry name" value="REVERSE TRANSCRIPTASES"/>
    <property type="match status" value="1"/>
</dbReference>
<feature type="non-terminal residue" evidence="3">
    <location>
        <position position="1"/>
    </location>
</feature>
<evidence type="ECO:0000313" key="3">
    <source>
        <dbReference type="EMBL" id="MBA0598271.1"/>
    </source>
</evidence>
<proteinExistence type="predicted"/>
<feature type="region of interest" description="Disordered" evidence="1">
    <location>
        <begin position="318"/>
        <end position="340"/>
    </location>
</feature>
<dbReference type="InterPro" id="IPR043502">
    <property type="entry name" value="DNA/RNA_pol_sf"/>
</dbReference>
<evidence type="ECO:0000313" key="4">
    <source>
        <dbReference type="Proteomes" id="UP000593578"/>
    </source>
</evidence>
<dbReference type="SUPFAM" id="SSF56672">
    <property type="entry name" value="DNA/RNA polymerases"/>
    <property type="match status" value="1"/>
</dbReference>
<accession>A0A7J8Q9S1</accession>
<protein>
    <recommendedName>
        <fullName evidence="2">Reverse transcriptase domain-containing protein</fullName>
    </recommendedName>
</protein>
<evidence type="ECO:0000256" key="1">
    <source>
        <dbReference type="SAM" id="MobiDB-lite"/>
    </source>
</evidence>
<dbReference type="Proteomes" id="UP000593578">
    <property type="component" value="Unassembled WGS sequence"/>
</dbReference>
<sequence>MQPYRSVTDNRIRGRFAHLAVFSNLEKPLIFQVLVDGAVQRVEYEAFLTICFGCGKYGYVKDLCPMLVVHQTLESPSEVVNIGSNATTGGAVEETGLKFNPWMLVERRSRRGLMNARGNARVNNGAKFRKESLSSRFSALKKVRETSDNHAVSAGDSLSVKGAGINSKGVVGFSTRVKDKSLREMKDLGRLDFGLAVEPAKQISSGQAANGKFGKVLEKRPLISNATTQISNEDFNIDDFVSNSNLNFGVAGSSHHFSSSKDMVLDNVVRGSGGTPVPIFDGVLDLEKHSAISFKDTSHKKEKITSISLSRKRLGNRISISKERHGGRDSNGRSSRKASNALCGRGSHFKASENSRVSLAESMEEMAKFISNSNISNDLNSDSDDAALISDGDTEYSIDILSLLKTIVSGSKADNIIAKLGFPCSHRVEAIGFSRGIWIVFISFVYGSPNRQKRKDLWDILKCSIPMGNYPWVAIGDFNAILSFSEKLGGMFKGRQCPFFGDFMDKAKLHDLGYRGPPLLGTGVCFLRGLIRIWKMKLGSSTFLIVWSRISQKLWISQKARYDWLHLGDRNTKFFHACMLCQRKNSRITVTNEEINGALFDMSPLKAPGRDGFHAVRSIFNGDTIDVDMNNTLIVLIPKVDSPEDFAQYRPISLYSVLYKLVMKVIVNRFKIIFSKMIGPEQVVFIAGRNITDNVIITQEVIHYMRSSSKRKWMTIKIDLEKAYDRVRWDFINASLQAVGVDVTVVKSISSLFGFQKVQNFGHYFGVPLFHKRVTNITMHFVVEKVRGKLQSWDVKRLSIAGRITLAQSILMSIPSYFM</sequence>
<dbReference type="InterPro" id="IPR036691">
    <property type="entry name" value="Endo/exonu/phosph_ase_sf"/>
</dbReference>
<dbReference type="InterPro" id="IPR000477">
    <property type="entry name" value="RT_dom"/>
</dbReference>